<dbReference type="Gene3D" id="1.10.10.10">
    <property type="entry name" value="Winged helix-like DNA-binding domain superfamily/Winged helix DNA-binding domain"/>
    <property type="match status" value="1"/>
</dbReference>
<reference evidence="16" key="1">
    <citation type="submission" date="2025-05" db="UniProtKB">
        <authorList>
            <consortium name="EnsemblMetazoa"/>
        </authorList>
    </citation>
    <scope>IDENTIFICATION</scope>
</reference>
<dbReference type="InterPro" id="IPR036388">
    <property type="entry name" value="WH-like_DNA-bd_sf"/>
</dbReference>
<keyword evidence="9 12" id="KW-0238">DNA-binding</keyword>
<evidence type="ECO:0000256" key="10">
    <source>
        <dbReference type="ARBA" id="ARBA00023235"/>
    </source>
</evidence>
<evidence type="ECO:0000256" key="1">
    <source>
        <dbReference type="ARBA" id="ARBA00000185"/>
    </source>
</evidence>
<evidence type="ECO:0000256" key="11">
    <source>
        <dbReference type="ARBA" id="ARBA00023242"/>
    </source>
</evidence>
<dbReference type="InterPro" id="IPR002815">
    <property type="entry name" value="Spo11/TopoVI_A"/>
</dbReference>
<dbReference type="GeneID" id="114335388"/>
<feature type="region of interest" description="Disordered" evidence="13">
    <location>
        <begin position="1095"/>
        <end position="1123"/>
    </location>
</feature>
<dbReference type="InterPro" id="IPR034136">
    <property type="entry name" value="TOPRIM_Topo6A/Spo11"/>
</dbReference>
<comment type="catalytic activity">
    <reaction evidence="1 12">
        <text>ATP-dependent breakage, passage and rejoining of double-stranded DNA.</text>
        <dbReference type="EC" id="5.6.2.2"/>
    </reaction>
</comment>
<feature type="active site" description="O-(5'-phospho-DNA)-tyrosine intermediate" evidence="12">
    <location>
        <position position="1374"/>
    </location>
</feature>
<keyword evidence="8 12" id="KW-0799">Topoisomerase</keyword>
<dbReference type="Gene3D" id="3.40.1360.10">
    <property type="match status" value="1"/>
</dbReference>
<dbReference type="EC" id="5.6.2.2" evidence="5"/>
<feature type="domain" description="Spo11/DNA topoisomerase VI subunit A N-terminal" evidence="14">
    <location>
        <begin position="1346"/>
        <end position="1406"/>
    </location>
</feature>
<dbReference type="Pfam" id="PF04406">
    <property type="entry name" value="TP6A_N"/>
    <property type="match status" value="1"/>
</dbReference>
<evidence type="ECO:0000256" key="12">
    <source>
        <dbReference type="PROSITE-ProRule" id="PRU01385"/>
    </source>
</evidence>
<evidence type="ECO:0000256" key="8">
    <source>
        <dbReference type="ARBA" id="ARBA00023029"/>
    </source>
</evidence>
<evidence type="ECO:0000313" key="16">
    <source>
        <dbReference type="EnsemblMetazoa" id="XP_050512362.1"/>
    </source>
</evidence>
<keyword evidence="6" id="KW-0479">Metal-binding</keyword>
<dbReference type="InterPro" id="IPR013049">
    <property type="entry name" value="Spo11/TopoVI_A_N"/>
</dbReference>
<dbReference type="CDD" id="cd00223">
    <property type="entry name" value="TOPRIM_TopoIIB_SPO"/>
    <property type="match status" value="1"/>
</dbReference>
<dbReference type="Pfam" id="PF21180">
    <property type="entry name" value="TOP6A-Spo11_Toprim"/>
    <property type="match status" value="1"/>
</dbReference>
<dbReference type="RefSeq" id="XP_050512361.1">
    <property type="nucleotide sequence ID" value="XM_050656404.1"/>
</dbReference>
<evidence type="ECO:0000313" key="17">
    <source>
        <dbReference type="Proteomes" id="UP001652700"/>
    </source>
</evidence>
<evidence type="ECO:0000256" key="3">
    <source>
        <dbReference type="ARBA" id="ARBA00004123"/>
    </source>
</evidence>
<sequence>MTAPNIGFSPAEMNEHFKQYPRTSSIKDYYKISKKSETKTYTRNATDNESSVKISKTDAFKKYRHVQETQNHFRKANISAFRKLKNDKVGKKDHNTNSTNDTELLNNLFNNTNTKKVSLFPSTLESSSQNVTETNMAAPNIVSTPGLTKITEPSKQFPRNASIKDYYEISKSETKTYTRKNTDNESSVKILKTDAFKKYRNVQETQNHSPKTNLNACRKLENDEVGKKDHNTNLTNYTELFDNILTKKESLLPPTLESSSQNVTETNMAAANLVFSAIEITEPSKQFPRNASITDYYKISKSETKTYTRKNTDSESSVKVLKTNVFKKYRNVQNTQNHLPKTNISEFKKLKNQKFGKKDFNTNSTSYTGLFNNLFNNSNTKKESLLPSTLESSSRNVTEASESLNVFSSDKISNIRRENILNKCNVRNDTKISTEERKINKNIENSKRPKDILRKFLMHYQKPNTIKSEGLNENMRQEEKSEGKDIFNKCNLRNENNTGKNRPNNESIKTKIAERKIDTDVENSTHTNDSVRKFLQHFQRPNAINSENMNEDTGMVEQVNSREDMVKHFSVKTENKVEKSWKHNKNNKLKVIRKIGKSIENSRCTSDGLKKHLDFQLPNNIYSERRNKNIKSVEKNRKKDMFKNFNVTNENNEKEDGESNENTKMKIEREVDKNDEYSNCTNDRRRNFLQYFQRPVSFDSDEVNEDRGNLEIKRRENMFKNSNVRNYNKIGLDWEHNKNIEIKIVEQKIDNNIENSPSSDKVIQEFLHLFPKSNNTSSESVDGNMEELEKIAGEDYFENADAIEENEIQSDFENNESTEVETSDSSYVFENNTILQDISKSQLPKVFVDQKMTKDNEKSKSAIAHNSLKFKTLLHQNNYDDLKQKADGFDDYKHEDSENNKSAEFKTPEFSYVFQNNTILQDIPKSQSPKVFVDQKMTKDNEKSNSVIGYNSLKLKTLLHQNNYDDLKQRADVVEDYKIKNFETTVKHYEEPSVFLPSQIESCVIEFKSKNIETTDVKQLSDAEHILHATVENPNQTYINLPRTLNATQRSSGNKEGIPSEKSTTARKSEPLSNLLKNACLKKIYTSTKNSISKEIDMAPKEHRTENVTSEPSNDASHSSPDDDIFLMLTKEYEKHKKRQQLIDSEADSNEERFLKCLQKTSLDVKSRNKKRAYVKRLKKGNMKIYRLKKFRKNVNLKNQTNETKTCIKEVIEQLTQNYIEPESQLRKSVSFSSKSTSSSCVTDSSKLEITSDSEKLNTQQDLDMYLKNKSLLFKGKPECSPYYDANEILGRIRNIFVVVYEDIVNEKAPVLEYRRHDFKKHVQDAAQFTTSSAKISSKSKQSAEKFRLILLLMKKIQALLETNTKITKRELYYQMKHVVKNQDYIDRAINAISCILDVGPWAFNVVSQKGLVLGDLKIFMAHGSVVDCSISATLIPQDIEDIAELHSTARFILVVEKEAIFQKLIDEDFQTKLNVPFIMITGKGYPDLNTQLFLRKLWTSMSLPVFILVDSDPHGIQIMLNYKFGSIKNAHLSRYLAVPKAKWIGVYPSEIHKFEITTQPLSDSDLSRINNLLRAHYMDDNPEIVAELKIMLQHKLKAGIEGLIKNDVFLSDVYLTMKFVNLSFI</sequence>
<comment type="cofactor">
    <cofactor evidence="2">
        <name>Mg(2+)</name>
        <dbReference type="ChEBI" id="CHEBI:18420"/>
    </cofactor>
</comment>
<comment type="subcellular location">
    <subcellularLocation>
        <location evidence="3">Nucleus</location>
    </subcellularLocation>
</comment>
<evidence type="ECO:0000256" key="7">
    <source>
        <dbReference type="ARBA" id="ARBA00022842"/>
    </source>
</evidence>
<dbReference type="SUPFAM" id="SSF56726">
    <property type="entry name" value="DNA topoisomerase IV, alpha subunit"/>
    <property type="match status" value="1"/>
</dbReference>
<dbReference type="RefSeq" id="XP_050512362.1">
    <property type="nucleotide sequence ID" value="XM_050656405.1"/>
</dbReference>
<organism evidence="16 17">
    <name type="scientific">Diabrotica virgifera virgifera</name>
    <name type="common">western corn rootworm</name>
    <dbReference type="NCBI Taxonomy" id="50390"/>
    <lineage>
        <taxon>Eukaryota</taxon>
        <taxon>Metazoa</taxon>
        <taxon>Ecdysozoa</taxon>
        <taxon>Arthropoda</taxon>
        <taxon>Hexapoda</taxon>
        <taxon>Insecta</taxon>
        <taxon>Pterygota</taxon>
        <taxon>Neoptera</taxon>
        <taxon>Endopterygota</taxon>
        <taxon>Coleoptera</taxon>
        <taxon>Polyphaga</taxon>
        <taxon>Cucujiformia</taxon>
        <taxon>Chrysomeloidea</taxon>
        <taxon>Chrysomelidae</taxon>
        <taxon>Galerucinae</taxon>
        <taxon>Diabroticina</taxon>
        <taxon>Diabroticites</taxon>
        <taxon>Diabrotica</taxon>
    </lineage>
</organism>
<proteinExistence type="inferred from homology"/>
<evidence type="ECO:0000256" key="4">
    <source>
        <dbReference type="ARBA" id="ARBA00006559"/>
    </source>
</evidence>
<dbReference type="PANTHER" id="PTHR10848:SF0">
    <property type="entry name" value="MEIOTIC RECOMBINATION PROTEIN SPO11"/>
    <property type="match status" value="1"/>
</dbReference>
<feature type="compositionally biased region" description="Basic and acidic residues" evidence="13">
    <location>
        <begin position="1095"/>
        <end position="1106"/>
    </location>
</feature>
<dbReference type="EnsemblMetazoa" id="XM_050656405.1">
    <property type="protein sequence ID" value="XP_050512362.1"/>
    <property type="gene ID" value="LOC114335388"/>
</dbReference>
<keyword evidence="10 12" id="KW-0413">Isomerase</keyword>
<dbReference type="PRINTS" id="PR01551">
    <property type="entry name" value="SPO11HOMOLOG"/>
</dbReference>
<feature type="region of interest" description="Disordered" evidence="13">
    <location>
        <begin position="649"/>
        <end position="678"/>
    </location>
</feature>
<evidence type="ECO:0000256" key="9">
    <source>
        <dbReference type="ARBA" id="ARBA00023125"/>
    </source>
</evidence>
<dbReference type="EnsemblMetazoa" id="XM_050656404.1">
    <property type="protein sequence ID" value="XP_050512361.1"/>
    <property type="gene ID" value="LOC114335388"/>
</dbReference>
<dbReference type="PANTHER" id="PTHR10848">
    <property type="entry name" value="MEIOTIC RECOMBINATION PROTEIN SPO11"/>
    <property type="match status" value="1"/>
</dbReference>
<comment type="similarity">
    <text evidence="4 12">Belongs to the TOP6A family.</text>
</comment>
<dbReference type="InterPro" id="IPR036078">
    <property type="entry name" value="Spo11/TopoVI_A_sf"/>
</dbReference>
<feature type="compositionally biased region" description="Basic and acidic residues" evidence="13">
    <location>
        <begin position="661"/>
        <end position="678"/>
    </location>
</feature>
<protein>
    <recommendedName>
        <fullName evidence="5">DNA topoisomerase (ATP-hydrolyzing)</fullName>
        <ecNumber evidence="5">5.6.2.2</ecNumber>
    </recommendedName>
</protein>
<dbReference type="PRINTS" id="PR01550">
    <property type="entry name" value="TOP6AFAMILY"/>
</dbReference>
<evidence type="ECO:0000256" key="2">
    <source>
        <dbReference type="ARBA" id="ARBA00001946"/>
    </source>
</evidence>
<feature type="compositionally biased region" description="Polar residues" evidence="13">
    <location>
        <begin position="1107"/>
        <end position="1119"/>
    </location>
</feature>
<evidence type="ECO:0000256" key="5">
    <source>
        <dbReference type="ARBA" id="ARBA00012895"/>
    </source>
</evidence>
<keyword evidence="17" id="KW-1185">Reference proteome</keyword>
<name>A0ABM5KQA3_DIAVI</name>
<evidence type="ECO:0000259" key="15">
    <source>
        <dbReference type="Pfam" id="PF21180"/>
    </source>
</evidence>
<accession>A0ABM5KQA3</accession>
<evidence type="ECO:0000256" key="13">
    <source>
        <dbReference type="SAM" id="MobiDB-lite"/>
    </source>
</evidence>
<keyword evidence="7" id="KW-0460">Magnesium</keyword>
<feature type="domain" description="Topoisomerase 6 subunit A/Spo11 TOPRIM" evidence="15">
    <location>
        <begin position="1452"/>
        <end position="1619"/>
    </location>
</feature>
<keyword evidence="11" id="KW-0539">Nucleus</keyword>
<evidence type="ECO:0000259" key="14">
    <source>
        <dbReference type="Pfam" id="PF04406"/>
    </source>
</evidence>
<evidence type="ECO:0000256" key="6">
    <source>
        <dbReference type="ARBA" id="ARBA00022723"/>
    </source>
</evidence>
<dbReference type="Proteomes" id="UP001652700">
    <property type="component" value="Unplaced"/>
</dbReference>
<dbReference type="InterPro" id="IPR013048">
    <property type="entry name" value="Meiotic_Spo11"/>
</dbReference>
<dbReference type="PROSITE" id="PS52041">
    <property type="entry name" value="TOPO_IIB"/>
    <property type="match status" value="1"/>
</dbReference>
<feature type="region of interest" description="Disordered" evidence="13">
    <location>
        <begin position="1047"/>
        <end position="1071"/>
    </location>
</feature>